<feature type="coiled-coil region" evidence="1">
    <location>
        <begin position="2"/>
        <end position="33"/>
    </location>
</feature>
<evidence type="ECO:0000256" key="1">
    <source>
        <dbReference type="SAM" id="Coils"/>
    </source>
</evidence>
<proteinExistence type="predicted"/>
<dbReference type="EMBL" id="OV121136">
    <property type="protein sequence ID" value="CAH0557950.1"/>
    <property type="molecule type" value="Genomic_DNA"/>
</dbReference>
<gene>
    <name evidence="3" type="ORF">MELIAE_LOCUS8535</name>
</gene>
<evidence type="ECO:0000313" key="3">
    <source>
        <dbReference type="EMBL" id="CAH0557950.1"/>
    </source>
</evidence>
<sequence length="235" mass="27315">MSRRARVEAQREIEAQEELKKEEERQKAKYDRIFSAVVWSTFSNGIRIQDLMPVHYDIALEIIKEYYIPEEVLARNAEVKEDPVSMESYLERMLFNLKDKKSIIAFDESLAYRFFQAGFMVARSLDLKVVVGLFSDYETQKLATRFNMRILKEIFYTSWTDKQKRLIFCAPGPGNYSGALMAGLVPPPPEPDPPPPPTEEELEAQKKLTRAEKRAMKIKKKELAEKEAQKLNKKT</sequence>
<keyword evidence="4" id="KW-1185">Reference proteome</keyword>
<organism evidence="3 4">
    <name type="scientific">Brassicogethes aeneus</name>
    <name type="common">Rape pollen beetle</name>
    <name type="synonym">Meligethes aeneus</name>
    <dbReference type="NCBI Taxonomy" id="1431903"/>
    <lineage>
        <taxon>Eukaryota</taxon>
        <taxon>Metazoa</taxon>
        <taxon>Ecdysozoa</taxon>
        <taxon>Arthropoda</taxon>
        <taxon>Hexapoda</taxon>
        <taxon>Insecta</taxon>
        <taxon>Pterygota</taxon>
        <taxon>Neoptera</taxon>
        <taxon>Endopterygota</taxon>
        <taxon>Coleoptera</taxon>
        <taxon>Polyphaga</taxon>
        <taxon>Cucujiformia</taxon>
        <taxon>Nitidulidae</taxon>
        <taxon>Meligethinae</taxon>
        <taxon>Brassicogethes</taxon>
    </lineage>
</organism>
<keyword evidence="1" id="KW-0175">Coiled coil</keyword>
<evidence type="ECO:0000313" key="4">
    <source>
        <dbReference type="Proteomes" id="UP001154078"/>
    </source>
</evidence>
<feature type="compositionally biased region" description="Pro residues" evidence="2">
    <location>
        <begin position="185"/>
        <end position="197"/>
    </location>
</feature>
<protein>
    <submittedName>
        <fullName evidence="3">Uncharacterized protein</fullName>
    </submittedName>
</protein>
<dbReference type="Proteomes" id="UP001154078">
    <property type="component" value="Chromosome 5"/>
</dbReference>
<feature type="region of interest" description="Disordered" evidence="2">
    <location>
        <begin position="182"/>
        <end position="206"/>
    </location>
</feature>
<dbReference type="Gene3D" id="3.40.630.30">
    <property type="match status" value="2"/>
</dbReference>
<name>A0A9P0BAQ4_BRAAE</name>
<accession>A0A9P0BAQ4</accession>
<reference evidence="3" key="1">
    <citation type="submission" date="2021-12" db="EMBL/GenBank/DDBJ databases">
        <authorList>
            <person name="King R."/>
        </authorList>
    </citation>
    <scope>NUCLEOTIDE SEQUENCE</scope>
</reference>
<dbReference type="OrthoDB" id="6588672at2759"/>
<evidence type="ECO:0000256" key="2">
    <source>
        <dbReference type="SAM" id="MobiDB-lite"/>
    </source>
</evidence>
<dbReference type="AlphaFoldDB" id="A0A9P0BAQ4"/>